<gene>
    <name evidence="8" type="ORF">PSM7751_02770</name>
</gene>
<dbReference type="Gene3D" id="3.50.4.10">
    <property type="entry name" value="Hepatocyte Growth Factor"/>
    <property type="match status" value="1"/>
</dbReference>
<evidence type="ECO:0000256" key="3">
    <source>
        <dbReference type="ARBA" id="ARBA00022737"/>
    </source>
</evidence>
<evidence type="ECO:0000256" key="4">
    <source>
        <dbReference type="ARBA" id="ARBA00023157"/>
    </source>
</evidence>
<dbReference type="InterPro" id="IPR051802">
    <property type="entry name" value="YfhM-like"/>
</dbReference>
<dbReference type="Pfam" id="PF11974">
    <property type="entry name" value="bMG3"/>
    <property type="match status" value="1"/>
</dbReference>
<evidence type="ECO:0000256" key="5">
    <source>
        <dbReference type="SAM" id="SignalP"/>
    </source>
</evidence>
<dbReference type="Pfam" id="PF17972">
    <property type="entry name" value="bMG5"/>
    <property type="match status" value="1"/>
</dbReference>
<dbReference type="GO" id="GO:0006508">
    <property type="term" value="P:proteolysis"/>
    <property type="evidence" value="ECO:0007669"/>
    <property type="project" value="InterPro"/>
</dbReference>
<evidence type="ECO:0000313" key="9">
    <source>
        <dbReference type="Proteomes" id="UP000193963"/>
    </source>
</evidence>
<dbReference type="Pfam" id="PF21142">
    <property type="entry name" value="A2M_bMG2"/>
    <property type="match status" value="1"/>
</dbReference>
<dbReference type="InterPro" id="IPR002890">
    <property type="entry name" value="MG2"/>
</dbReference>
<evidence type="ECO:0000313" key="8">
    <source>
        <dbReference type="EMBL" id="SLN56045.1"/>
    </source>
</evidence>
<dbReference type="Proteomes" id="UP000193963">
    <property type="component" value="Unassembled WGS sequence"/>
</dbReference>
<feature type="signal peptide" evidence="5">
    <location>
        <begin position="1"/>
        <end position="20"/>
    </location>
</feature>
<comment type="similarity">
    <text evidence="1">Belongs to the protease inhibitor I39 (alpha-2-macroglobulin) family. Bacterial alpha-2-macroglobulin subfamily.</text>
</comment>
<dbReference type="InterPro" id="IPR021868">
    <property type="entry name" value="Alpha_2_Macroglob_MG3"/>
</dbReference>
<dbReference type="Pfam" id="PF00024">
    <property type="entry name" value="PAN_1"/>
    <property type="match status" value="1"/>
</dbReference>
<dbReference type="PIRSF" id="PIRSF038980">
    <property type="entry name" value="A2M_bac"/>
    <property type="match status" value="1"/>
</dbReference>
<sequence length="1815" mass="193833">MKRILAALALGLTALGPVQAQEAPLPEKRMLVFPNTDFAGRDLGQLFDTTLQACRTACLNDADCTAVTFNSRNNSCFPKATVTGQNAYDGAYSARVIPVTSRAQDLGRMRAADLPDVATPARLEAARDLALRISWFHSAGDSDAGTLRDTANSAVRAGDLLRALRYAGAATATSDASADWALYSDMLRQVTLDDTGQTGTYHRRAVPAALNAYLRAGSDGEAAQALYLLAQAFEAVEEGPAMVPALRLASRLSNRRDIAELQERAVSLYGFRVEDYEVQADAALPRVCMAFTDPLAKTGVDYGDYVQLPDSTMAVEAEGNRLCIEGGAHGQSYSYTLRAGLSSRSGEALAADATFRVAIPDRAPTLRFPGRGYVLAKGAGAALPIDTVNLDRVDLRLFKVTDRGLIRTIQRQLFNRQIGEWEVEEFAEDMATEIWTGEGEVRKERNTDVTTRLPLDAALEGQAPGVYALRARAPGRDEYETPAATQWFVLTDLGLTTWTGADGLHAVVRGLGDAGAKEGVTLTLLSNANAVLGEAETDDQGVASFAPGLLRGTGGAAPALLLARAGEDDMAFLSLKDPAFDLTDRGVAGREPAGAIDMFLTTDRGAYRAGETIHATALARDGTARALDGLPVTAILTRPDGVEYARQARADGQAGGYVFSFPVGATVPRGSWRLALKSDLDAPALAQTTVLVEDFLPERIDATLSLAGEGPMPLAATRDLSVEARYLFGAPAGDLTVSGSTMLATIDTLEAFPGYRFGRHDAETTRERFYFDSTTTDAQGRATLPLAFDGFAPETPMPAEATVYADIFEGSGRPIERRLTQLVLPAEPFIGIRPAFDDVVPEGTEAAFRLIALDDQLDPAEMEVTWTLNRVTTRYQWYNLYGNWEWESFTTRDEVTSGTATLGTDPVEVAAPVDWGRYELVVESTTDDRTAASVDFYAGWYVPADTTTTPDTLELSLDAESYTPGDEARLRLVPRYAGTALVSVMSNRLIDMQVVEVTEGENLIPLPVTEDWGAGAYVTATVLRPMDLDQGHNPARALGLDYASVAPGDKALDVTFTSAPEADPRGGYTAQMQVDGVAQGDQAYVTLAAVDLGILNLTGFDSPDPQGHYFGQRRLGVEIRDLYGRLIDPTQGEMGRIRSGGDAAASSRFASPPPTEDLVTWFSGPLPVRADGTVEARFDIPAFNGTLRLMAVAWSETGVGAAEQDVLVRDPVVVTTSTPNFLAPGDRSSLLLELVHATGPAGEMALSVSAPGMTLGDLPATVTLEEGEKQSFRVPLSAETVGDYAITVSLATLAGDVMTKTLTLPVRRNTPEVSRTQRFDLAAGATFTLDENAFAGFDADTAHAVLSAGPLARLDVPGVLSLLDQYPYGCTEQVTSKALPLLSLAPVADLLGLATQTRVDERVAGAIEKVLARQTASGSFRLWAGSDGTSWLDAYVTDFLSRARLAGHEVPDAAFTRALDNLRNLVNFAPDFEADTNGGGEALAYQLMVLAREGEAAMGDLRYYADVKGGEFATPLAAAQLGAALAMYGDQPRADAMFARAQKKIAPRGTAEEIRIRNDFGTRMRDISGLLTLAAEAGSEVVDRQALLDRLAEVEGPLSTQESAWTLMAASALLEDPAAPALSVDGARLTGPLVRTLPGTAPEPVAIRNEGSSPTDLTLTTLGVPEGPLAAGGYGYGIDRAYYTPEGERVSPETVASGTRLVVVLTVTPFEETGARLMVNDPLPAGFEIDNPRLLRSGDIDALDWLEVAPTQMTEFRSDRFLAALDWRGDEALSLAYMVRAVSPGDYLAPAASVEDMYRPSYRANTGETRITVRP</sequence>
<dbReference type="CDD" id="cd01100">
    <property type="entry name" value="APPLE_Factor_XI_like"/>
    <property type="match status" value="1"/>
</dbReference>
<evidence type="ECO:0000259" key="7">
    <source>
        <dbReference type="SMART" id="SM01360"/>
    </source>
</evidence>
<evidence type="ECO:0000256" key="2">
    <source>
        <dbReference type="ARBA" id="ARBA00022729"/>
    </source>
</evidence>
<dbReference type="Pfam" id="PF17962">
    <property type="entry name" value="bMG6"/>
    <property type="match status" value="1"/>
</dbReference>
<organism evidence="8 9">
    <name type="scientific">Pseudooceanicola marinus</name>
    <dbReference type="NCBI Taxonomy" id="396013"/>
    <lineage>
        <taxon>Bacteria</taxon>
        <taxon>Pseudomonadati</taxon>
        <taxon>Pseudomonadota</taxon>
        <taxon>Alphaproteobacteria</taxon>
        <taxon>Rhodobacterales</taxon>
        <taxon>Paracoccaceae</taxon>
        <taxon>Pseudooceanicola</taxon>
    </lineage>
</organism>
<feature type="domain" description="Alpha-2-macroglobulin" evidence="7">
    <location>
        <begin position="1160"/>
        <end position="1248"/>
    </location>
</feature>
<dbReference type="InterPro" id="IPR026284">
    <property type="entry name" value="A2MG_proteobact"/>
</dbReference>
<dbReference type="PANTHER" id="PTHR40094:SF1">
    <property type="entry name" value="UBIQUITIN DOMAIN-CONTAINING PROTEIN"/>
    <property type="match status" value="1"/>
</dbReference>
<dbReference type="Pfam" id="PF00207">
    <property type="entry name" value="A2M"/>
    <property type="match status" value="1"/>
</dbReference>
<dbReference type="InterPro" id="IPR011625">
    <property type="entry name" value="A2M_N_BRD"/>
</dbReference>
<evidence type="ECO:0000259" key="6">
    <source>
        <dbReference type="SMART" id="SM01359"/>
    </source>
</evidence>
<name>A0A1X6ZN84_9RHOB</name>
<dbReference type="OrthoDB" id="9767116at2"/>
<dbReference type="Pfam" id="PF01835">
    <property type="entry name" value="MG2"/>
    <property type="match status" value="1"/>
</dbReference>
<keyword evidence="2 5" id="KW-0732">Signal</keyword>
<keyword evidence="4" id="KW-1015">Disulfide bond</keyword>
<reference evidence="8 9" key="1">
    <citation type="submission" date="2017-03" db="EMBL/GenBank/DDBJ databases">
        <authorList>
            <person name="Afonso C.L."/>
            <person name="Miller P.J."/>
            <person name="Scott M.A."/>
            <person name="Spackman E."/>
            <person name="Goraichik I."/>
            <person name="Dimitrov K.M."/>
            <person name="Suarez D.L."/>
            <person name="Swayne D.E."/>
        </authorList>
    </citation>
    <scope>NUCLEOTIDE SEQUENCE [LARGE SCALE GENOMIC DNA]</scope>
    <source>
        <strain evidence="8 9">CECT 7751</strain>
    </source>
</reference>
<dbReference type="InterPro" id="IPR041203">
    <property type="entry name" value="Bact_A2M_MG5"/>
</dbReference>
<dbReference type="InterPro" id="IPR000177">
    <property type="entry name" value="Apple"/>
</dbReference>
<dbReference type="Pfam" id="PF17973">
    <property type="entry name" value="bMG10"/>
    <property type="match status" value="1"/>
</dbReference>
<protein>
    <recommendedName>
        <fullName evidence="10">MG2 domain protein</fullName>
    </recommendedName>
</protein>
<dbReference type="InterPro" id="IPR049120">
    <property type="entry name" value="A2M_bMG2"/>
</dbReference>
<dbReference type="EMBL" id="FWFN01000005">
    <property type="protein sequence ID" value="SLN56045.1"/>
    <property type="molecule type" value="Genomic_DNA"/>
</dbReference>
<dbReference type="InterPro" id="IPR041462">
    <property type="entry name" value="Bact_A2M_MG6"/>
</dbReference>
<dbReference type="InterPro" id="IPR003609">
    <property type="entry name" value="Pan_app"/>
</dbReference>
<dbReference type="InterPro" id="IPR008930">
    <property type="entry name" value="Terpenoid_cyclase/PrenylTrfase"/>
</dbReference>
<dbReference type="SMART" id="SM01360">
    <property type="entry name" value="A2M"/>
    <property type="match status" value="1"/>
</dbReference>
<dbReference type="Gene3D" id="2.60.40.1930">
    <property type="match status" value="1"/>
</dbReference>
<feature type="domain" description="Alpha-2-macroglobulin bait region" evidence="6">
    <location>
        <begin position="953"/>
        <end position="1097"/>
    </location>
</feature>
<accession>A0A1X6ZN84</accession>
<dbReference type="CDD" id="cd02891">
    <property type="entry name" value="A2M_like"/>
    <property type="match status" value="1"/>
</dbReference>
<evidence type="ECO:0008006" key="10">
    <source>
        <dbReference type="Google" id="ProtNLM"/>
    </source>
</evidence>
<dbReference type="GO" id="GO:0004866">
    <property type="term" value="F:endopeptidase inhibitor activity"/>
    <property type="evidence" value="ECO:0007669"/>
    <property type="project" value="InterPro"/>
</dbReference>
<dbReference type="GO" id="GO:0005576">
    <property type="term" value="C:extracellular region"/>
    <property type="evidence" value="ECO:0007669"/>
    <property type="project" value="InterPro"/>
</dbReference>
<dbReference type="PANTHER" id="PTHR40094">
    <property type="entry name" value="ALPHA-2-MACROGLOBULIN HOMOLOG"/>
    <property type="match status" value="1"/>
</dbReference>
<dbReference type="SUPFAM" id="SSF48239">
    <property type="entry name" value="Terpenoid cyclases/Protein prenyltransferases"/>
    <property type="match status" value="1"/>
</dbReference>
<dbReference type="Gene3D" id="1.50.10.20">
    <property type="match status" value="1"/>
</dbReference>
<dbReference type="Pfam" id="PF07703">
    <property type="entry name" value="A2M_BRD"/>
    <property type="match status" value="1"/>
</dbReference>
<dbReference type="InterPro" id="IPR041246">
    <property type="entry name" value="Bact_MG10"/>
</dbReference>
<feature type="chain" id="PRO_5012214193" description="MG2 domain protein" evidence="5">
    <location>
        <begin position="21"/>
        <end position="1815"/>
    </location>
</feature>
<proteinExistence type="inferred from homology"/>
<dbReference type="InterPro" id="IPR001599">
    <property type="entry name" value="Macroglobln_a2"/>
</dbReference>
<evidence type="ECO:0000256" key="1">
    <source>
        <dbReference type="ARBA" id="ARBA00010556"/>
    </source>
</evidence>
<dbReference type="SMART" id="SM01359">
    <property type="entry name" value="A2M_N_2"/>
    <property type="match status" value="1"/>
</dbReference>
<dbReference type="RefSeq" id="WP_085888796.1">
    <property type="nucleotide sequence ID" value="NZ_FWFN01000005.1"/>
</dbReference>
<keyword evidence="9" id="KW-1185">Reference proteome</keyword>
<keyword evidence="3" id="KW-0677">Repeat</keyword>